<dbReference type="EnsemblPlants" id="MELO3C023235.2.1">
    <property type="protein sequence ID" value="MELO3C023235.2.1"/>
    <property type="gene ID" value="MELO3C023235.2"/>
</dbReference>
<evidence type="ECO:0000313" key="2">
    <source>
        <dbReference type="EnsemblPlants" id="MELO3C023235.2.1"/>
    </source>
</evidence>
<dbReference type="Gramene" id="MELO3C023235.2.1">
    <property type="protein sequence ID" value="MELO3C023235.2.1"/>
    <property type="gene ID" value="MELO3C023235.2"/>
</dbReference>
<protein>
    <submittedName>
        <fullName evidence="2">Uncharacterized protein</fullName>
    </submittedName>
</protein>
<dbReference type="AlphaFoldDB" id="A0A9I9DSP6"/>
<organism evidence="2">
    <name type="scientific">Cucumis melo</name>
    <name type="common">Muskmelon</name>
    <dbReference type="NCBI Taxonomy" id="3656"/>
    <lineage>
        <taxon>Eukaryota</taxon>
        <taxon>Viridiplantae</taxon>
        <taxon>Streptophyta</taxon>
        <taxon>Embryophyta</taxon>
        <taxon>Tracheophyta</taxon>
        <taxon>Spermatophyta</taxon>
        <taxon>Magnoliopsida</taxon>
        <taxon>eudicotyledons</taxon>
        <taxon>Gunneridae</taxon>
        <taxon>Pentapetalae</taxon>
        <taxon>rosids</taxon>
        <taxon>fabids</taxon>
        <taxon>Cucurbitales</taxon>
        <taxon>Cucurbitaceae</taxon>
        <taxon>Benincaseae</taxon>
        <taxon>Cucumis</taxon>
    </lineage>
</organism>
<sequence>MEMQRRRPRRRSVPTRVEYVVMRRVASAGQSFWVLRDLDEEGNVIEPEQEEENQTDAGFQEEGNQEAVAVEVEEENQLEQEVEVEENQTEEVEFQQEIQEEENQEGDAENQQGGVVQVVVEARFQPVENQLDNVTQQFVEGAAAP</sequence>
<proteinExistence type="predicted"/>
<reference evidence="2" key="1">
    <citation type="submission" date="2023-03" db="UniProtKB">
        <authorList>
            <consortium name="EnsemblPlants"/>
        </authorList>
    </citation>
    <scope>IDENTIFICATION</scope>
</reference>
<evidence type="ECO:0000256" key="1">
    <source>
        <dbReference type="SAM" id="MobiDB-lite"/>
    </source>
</evidence>
<feature type="compositionally biased region" description="Acidic residues" evidence="1">
    <location>
        <begin position="76"/>
        <end position="108"/>
    </location>
</feature>
<feature type="region of interest" description="Disordered" evidence="1">
    <location>
        <begin position="76"/>
        <end position="112"/>
    </location>
</feature>
<accession>A0A9I9DSP6</accession>
<name>A0A9I9DSP6_CUCME</name>